<dbReference type="FunFam" id="3.20.20.100:FF:000015">
    <property type="entry name" value="Oxidoreductase, aldo/keto reductase family"/>
    <property type="match status" value="1"/>
</dbReference>
<evidence type="ECO:0000256" key="3">
    <source>
        <dbReference type="ARBA" id="ARBA00023002"/>
    </source>
</evidence>
<dbReference type="HOGENOM" id="CLU_023205_0_3_9"/>
<evidence type="ECO:0000256" key="2">
    <source>
        <dbReference type="ARBA" id="ARBA00022857"/>
    </source>
</evidence>
<dbReference type="InterPro" id="IPR020471">
    <property type="entry name" value="AKR"/>
</dbReference>
<accession>E8JNR5</accession>
<name>E8JNR5_STREI</name>
<dbReference type="CDD" id="cd19133">
    <property type="entry name" value="AKR_AKR5F1"/>
    <property type="match status" value="1"/>
</dbReference>
<dbReference type="GO" id="GO:0016616">
    <property type="term" value="F:oxidoreductase activity, acting on the CH-OH group of donors, NAD or NADP as acceptor"/>
    <property type="evidence" value="ECO:0007669"/>
    <property type="project" value="UniProtKB-ARBA"/>
</dbReference>
<feature type="active site" description="Proton donor" evidence="4">
    <location>
        <position position="64"/>
    </location>
</feature>
<dbReference type="PROSITE" id="PS00063">
    <property type="entry name" value="ALDOKETO_REDUCTASE_3"/>
    <property type="match status" value="1"/>
</dbReference>
<dbReference type="PANTHER" id="PTHR43827">
    <property type="entry name" value="2,5-DIKETO-D-GLUCONIC ACID REDUCTASE"/>
    <property type="match status" value="1"/>
</dbReference>
<dbReference type="PIRSF" id="PIRSF000097">
    <property type="entry name" value="AKR"/>
    <property type="match status" value="1"/>
</dbReference>
<feature type="site" description="Lowers pKa of active site Tyr" evidence="6">
    <location>
        <position position="89"/>
    </location>
</feature>
<protein>
    <submittedName>
        <fullName evidence="8">Oxidoreductase, aldo/keto reductase family protein</fullName>
    </submittedName>
</protein>
<dbReference type="AlphaFoldDB" id="E8JNR5"/>
<dbReference type="Gene3D" id="3.20.20.100">
    <property type="entry name" value="NADP-dependent oxidoreductase domain"/>
    <property type="match status" value="1"/>
</dbReference>
<evidence type="ECO:0000313" key="9">
    <source>
        <dbReference type="Proteomes" id="UP000005699"/>
    </source>
</evidence>
<organism evidence="8 9">
    <name type="scientific">Streptococcus equinus ATCC 9812</name>
    <dbReference type="NCBI Taxonomy" id="525379"/>
    <lineage>
        <taxon>Bacteria</taxon>
        <taxon>Bacillati</taxon>
        <taxon>Bacillota</taxon>
        <taxon>Bacilli</taxon>
        <taxon>Lactobacillales</taxon>
        <taxon>Streptococcaceae</taxon>
        <taxon>Streptococcus</taxon>
    </lineage>
</organism>
<evidence type="ECO:0000256" key="1">
    <source>
        <dbReference type="ARBA" id="ARBA00007905"/>
    </source>
</evidence>
<feature type="binding site" evidence="5">
    <location>
        <position position="122"/>
    </location>
    <ligand>
        <name>substrate</name>
    </ligand>
</feature>
<keyword evidence="2" id="KW-0521">NADP</keyword>
<evidence type="ECO:0000313" key="8">
    <source>
        <dbReference type="EMBL" id="EFW89189.1"/>
    </source>
</evidence>
<dbReference type="PROSITE" id="PS00062">
    <property type="entry name" value="ALDOKETO_REDUCTASE_2"/>
    <property type="match status" value="1"/>
</dbReference>
<dbReference type="SUPFAM" id="SSF51430">
    <property type="entry name" value="NAD(P)-linked oxidoreductase"/>
    <property type="match status" value="1"/>
</dbReference>
<gene>
    <name evidence="8" type="ORF">HMPREF0819_0638</name>
</gene>
<evidence type="ECO:0000259" key="7">
    <source>
        <dbReference type="Pfam" id="PF00248"/>
    </source>
</evidence>
<proteinExistence type="inferred from homology"/>
<dbReference type="InterPro" id="IPR036812">
    <property type="entry name" value="NAD(P)_OxRdtase_dom_sf"/>
</dbReference>
<dbReference type="InterPro" id="IPR023210">
    <property type="entry name" value="NADP_OxRdtase_dom"/>
</dbReference>
<dbReference type="PROSITE" id="PS00798">
    <property type="entry name" value="ALDOKETO_REDUCTASE_1"/>
    <property type="match status" value="1"/>
</dbReference>
<comment type="similarity">
    <text evidence="1">Belongs to the aldo/keto reductase family.</text>
</comment>
<sequence>MKVFYARIKEKRRISMEYKTLNNGVEIPKLGFGVWQIFDQAECQKSVEDALEVGYRLIDTAALYKNEEAVGQAIKASGIKREDVFITTKAWINQLGYDETQKAFETSLKKLGTDYLDLYLIHQPYGDTHGAWRAMSELYKEGRIRAIGVSNFSTGRVTDFAVNTDIVPALNQIELHPYKQQTILRATNQELGVATQAWSPFNQGKDDIFKDATLNSIAEKYGKSVAQIILRWQIQNDILTIPKSVHINRIKENFDVFDFELTQNDLDTIAKLDHFPNNYGPNESLEQVKRLSGFSV</sequence>
<evidence type="ECO:0000256" key="5">
    <source>
        <dbReference type="PIRSR" id="PIRSR000097-2"/>
    </source>
</evidence>
<dbReference type="InterPro" id="IPR018170">
    <property type="entry name" value="Aldo/ket_reductase_CS"/>
</dbReference>
<evidence type="ECO:0000256" key="4">
    <source>
        <dbReference type="PIRSR" id="PIRSR000097-1"/>
    </source>
</evidence>
<dbReference type="PRINTS" id="PR00069">
    <property type="entry name" value="ALDKETRDTASE"/>
</dbReference>
<dbReference type="Proteomes" id="UP000005699">
    <property type="component" value="Unassembled WGS sequence"/>
</dbReference>
<comment type="caution">
    <text evidence="8">The sequence shown here is derived from an EMBL/GenBank/DDBJ whole genome shotgun (WGS) entry which is preliminary data.</text>
</comment>
<feature type="domain" description="NADP-dependent oxidoreductase" evidence="7">
    <location>
        <begin position="29"/>
        <end position="273"/>
    </location>
</feature>
<dbReference type="eggNOG" id="COG0656">
    <property type="taxonomic scope" value="Bacteria"/>
</dbReference>
<reference evidence="8 9" key="1">
    <citation type="submission" date="2010-12" db="EMBL/GenBank/DDBJ databases">
        <authorList>
            <person name="Muzny D."/>
            <person name="Qin X."/>
            <person name="Deng J."/>
            <person name="Jiang H."/>
            <person name="Liu Y."/>
            <person name="Qu J."/>
            <person name="Song X.-Z."/>
            <person name="Zhang L."/>
            <person name="Thornton R."/>
            <person name="Coyle M."/>
            <person name="Francisco L."/>
            <person name="Jackson L."/>
            <person name="Javaid M."/>
            <person name="Korchina V."/>
            <person name="Kovar C."/>
            <person name="Mata R."/>
            <person name="Mathew T."/>
            <person name="Ngo R."/>
            <person name="Nguyen L."/>
            <person name="Nguyen N."/>
            <person name="Okwuonu G."/>
            <person name="Ongeri F."/>
            <person name="Pham C."/>
            <person name="Simmons D."/>
            <person name="Wilczek-Boney K."/>
            <person name="Hale W."/>
            <person name="Jakkamsetti A."/>
            <person name="Pham P."/>
            <person name="Ruth R."/>
            <person name="San Lucas F."/>
            <person name="Warren J."/>
            <person name="Zhang J."/>
            <person name="Zhao Z."/>
            <person name="Zhou C."/>
            <person name="Zhu D."/>
            <person name="Lee S."/>
            <person name="Bess C."/>
            <person name="Blankenburg K."/>
            <person name="Forbes L."/>
            <person name="Fu Q."/>
            <person name="Gubbala S."/>
            <person name="Hirani K."/>
            <person name="Jayaseelan J.C."/>
            <person name="Lara F."/>
            <person name="Munidasa M."/>
            <person name="Palculict T."/>
            <person name="Patil S."/>
            <person name="Pu L.-L."/>
            <person name="Saada N."/>
            <person name="Tang L."/>
            <person name="Weissenberger G."/>
            <person name="Zhu Y."/>
            <person name="Hemphill L."/>
            <person name="Shang Y."/>
            <person name="Youmans B."/>
            <person name="Ayvaz T."/>
            <person name="Ross M."/>
            <person name="Santibanez J."/>
            <person name="Aqrawi P."/>
            <person name="Gross S."/>
            <person name="Joshi V."/>
            <person name="Fowler G."/>
            <person name="Nazareth L."/>
            <person name="Reid J."/>
            <person name="Worley K."/>
            <person name="Petrosino J."/>
            <person name="Highlander S."/>
            <person name="Gibbs R."/>
        </authorList>
    </citation>
    <scope>NUCLEOTIDE SEQUENCE [LARGE SCALE GENOMIC DNA]</scope>
    <source>
        <strain evidence="8 9">ATCC 9812</strain>
    </source>
</reference>
<dbReference type="EMBL" id="AEVB01000019">
    <property type="protein sequence ID" value="EFW89189.1"/>
    <property type="molecule type" value="Genomic_DNA"/>
</dbReference>
<keyword evidence="3" id="KW-0560">Oxidoreductase</keyword>
<evidence type="ECO:0000256" key="6">
    <source>
        <dbReference type="PIRSR" id="PIRSR000097-3"/>
    </source>
</evidence>
<dbReference type="Pfam" id="PF00248">
    <property type="entry name" value="Aldo_ket_red"/>
    <property type="match status" value="1"/>
</dbReference>
<dbReference type="PANTHER" id="PTHR43827:SF3">
    <property type="entry name" value="NADP-DEPENDENT OXIDOREDUCTASE DOMAIN-CONTAINING PROTEIN"/>
    <property type="match status" value="1"/>
</dbReference>